<dbReference type="EMBL" id="QMIG01000004">
    <property type="protein sequence ID" value="RAW16526.1"/>
    <property type="molecule type" value="Genomic_DNA"/>
</dbReference>
<evidence type="ECO:0000256" key="5">
    <source>
        <dbReference type="ARBA" id="ARBA00022833"/>
    </source>
</evidence>
<reference evidence="7 8" key="1">
    <citation type="submission" date="2018-06" db="EMBL/GenBank/DDBJ databases">
        <title>Phytoactinopolyspora halophila sp. nov., a novel halophilic actinomycete isolated from a saline soil in China.</title>
        <authorList>
            <person name="Tang S.-K."/>
        </authorList>
    </citation>
    <scope>NUCLEOTIDE SEQUENCE [LARGE SCALE GENOMIC DNA]</scope>
    <source>
        <strain evidence="7 8">YIM 96934</strain>
    </source>
</reference>
<dbReference type="Pfam" id="PF00753">
    <property type="entry name" value="Lactamase_B"/>
    <property type="match status" value="1"/>
</dbReference>
<dbReference type="PANTHER" id="PTHR42978:SF2">
    <property type="entry name" value="102 KBASES UNSTABLE REGION: FROM 1 TO 119443"/>
    <property type="match status" value="1"/>
</dbReference>
<keyword evidence="4" id="KW-0378">Hydrolase</keyword>
<accession>A0A329QX23</accession>
<dbReference type="Proteomes" id="UP000250462">
    <property type="component" value="Unassembled WGS sequence"/>
</dbReference>
<dbReference type="SUPFAM" id="SSF56281">
    <property type="entry name" value="Metallo-hydrolase/oxidoreductase"/>
    <property type="match status" value="1"/>
</dbReference>
<dbReference type="InterPro" id="IPR001279">
    <property type="entry name" value="Metallo-B-lactamas"/>
</dbReference>
<dbReference type="GO" id="GO:0046872">
    <property type="term" value="F:metal ion binding"/>
    <property type="evidence" value="ECO:0007669"/>
    <property type="project" value="UniProtKB-KW"/>
</dbReference>
<evidence type="ECO:0000256" key="3">
    <source>
        <dbReference type="ARBA" id="ARBA00022723"/>
    </source>
</evidence>
<dbReference type="InterPro" id="IPR051013">
    <property type="entry name" value="MBL_superfamily_lactonases"/>
</dbReference>
<name>A0A329QX23_9ACTN</name>
<comment type="cofactor">
    <cofactor evidence="1">
        <name>Zn(2+)</name>
        <dbReference type="ChEBI" id="CHEBI:29105"/>
    </cofactor>
</comment>
<dbReference type="OrthoDB" id="3196337at2"/>
<evidence type="ECO:0000256" key="4">
    <source>
        <dbReference type="ARBA" id="ARBA00022801"/>
    </source>
</evidence>
<evidence type="ECO:0000256" key="1">
    <source>
        <dbReference type="ARBA" id="ARBA00001947"/>
    </source>
</evidence>
<keyword evidence="3" id="KW-0479">Metal-binding</keyword>
<comment type="caution">
    <text evidence="7">The sequence shown here is derived from an EMBL/GenBank/DDBJ whole genome shotgun (WGS) entry which is preliminary data.</text>
</comment>
<dbReference type="GO" id="GO:0016787">
    <property type="term" value="F:hydrolase activity"/>
    <property type="evidence" value="ECO:0007669"/>
    <property type="project" value="UniProtKB-KW"/>
</dbReference>
<dbReference type="Gene3D" id="3.60.15.10">
    <property type="entry name" value="Ribonuclease Z/Hydroxyacylglutathione hydrolase-like"/>
    <property type="match status" value="1"/>
</dbReference>
<dbReference type="SMART" id="SM00849">
    <property type="entry name" value="Lactamase_B"/>
    <property type="match status" value="1"/>
</dbReference>
<sequence length="288" mass="31503">MGGTPTDPIARVAVFSTGTVRMHPEHVGPTRKPTPVWLLTSRRWTEPRPINVFVVEHRDGLVLFDTGQDPASVTDPDYFPGRANKLVNARMAKIHLDPSDTVEANLARLGYRIADVGTAVLSHLHPDHVGGLPVLRHANIVVSRSEWDTLQVPRPQMRGIYRSHIDMPGLTWKLITPEPLGDPDLAPFHEGYDLFDDGSVVLLSTPGHTPGSLSMLVRRTDRAPLLLVGDLTYDARLLAAGQPSGLCDKRVTRSVMEKVNALRYTWPDMAVLPAHDPGSASRLAAAVA</sequence>
<evidence type="ECO:0000259" key="6">
    <source>
        <dbReference type="SMART" id="SM00849"/>
    </source>
</evidence>
<protein>
    <submittedName>
        <fullName evidence="7">N-acyl homoserine lactonase family protein</fullName>
    </submittedName>
</protein>
<evidence type="ECO:0000313" key="8">
    <source>
        <dbReference type="Proteomes" id="UP000250462"/>
    </source>
</evidence>
<comment type="similarity">
    <text evidence="2">Belongs to the metallo-beta-lactamase superfamily.</text>
</comment>
<proteinExistence type="inferred from homology"/>
<dbReference type="InterPro" id="IPR036866">
    <property type="entry name" value="RibonucZ/Hydroxyglut_hydro"/>
</dbReference>
<dbReference type="CDD" id="cd07729">
    <property type="entry name" value="AHL_lactonase_MBL-fold"/>
    <property type="match status" value="1"/>
</dbReference>
<gene>
    <name evidence="7" type="ORF">DPM12_07435</name>
</gene>
<evidence type="ECO:0000256" key="2">
    <source>
        <dbReference type="ARBA" id="ARBA00007749"/>
    </source>
</evidence>
<organism evidence="7 8">
    <name type="scientific">Phytoactinopolyspora halophila</name>
    <dbReference type="NCBI Taxonomy" id="1981511"/>
    <lineage>
        <taxon>Bacteria</taxon>
        <taxon>Bacillati</taxon>
        <taxon>Actinomycetota</taxon>
        <taxon>Actinomycetes</taxon>
        <taxon>Jiangellales</taxon>
        <taxon>Jiangellaceae</taxon>
        <taxon>Phytoactinopolyspora</taxon>
    </lineage>
</organism>
<keyword evidence="8" id="KW-1185">Reference proteome</keyword>
<dbReference type="AlphaFoldDB" id="A0A329QX23"/>
<keyword evidence="5" id="KW-0862">Zinc</keyword>
<dbReference type="PANTHER" id="PTHR42978">
    <property type="entry name" value="QUORUM-QUENCHING LACTONASE YTNP-RELATED-RELATED"/>
    <property type="match status" value="1"/>
</dbReference>
<feature type="domain" description="Metallo-beta-lactamase" evidence="6">
    <location>
        <begin position="49"/>
        <end position="275"/>
    </location>
</feature>
<evidence type="ECO:0000313" key="7">
    <source>
        <dbReference type="EMBL" id="RAW16526.1"/>
    </source>
</evidence>